<proteinExistence type="predicted"/>
<evidence type="ECO:0000313" key="3">
    <source>
        <dbReference type="Proteomes" id="UP000001812"/>
    </source>
</evidence>
<feature type="transmembrane region" description="Helical" evidence="1">
    <location>
        <begin position="165"/>
        <end position="186"/>
    </location>
</feature>
<organism evidence="2 3">
    <name type="scientific">Burkholderia pseudomallei 1710a</name>
    <dbReference type="NCBI Taxonomy" id="320371"/>
    <lineage>
        <taxon>Bacteria</taxon>
        <taxon>Pseudomonadati</taxon>
        <taxon>Pseudomonadota</taxon>
        <taxon>Betaproteobacteria</taxon>
        <taxon>Burkholderiales</taxon>
        <taxon>Burkholderiaceae</taxon>
        <taxon>Burkholderia</taxon>
        <taxon>pseudomallei group</taxon>
    </lineage>
</organism>
<dbReference type="HOGENOM" id="CLU_719012_0_0_4"/>
<evidence type="ECO:0000313" key="2">
    <source>
        <dbReference type="EMBL" id="EET06921.1"/>
    </source>
</evidence>
<evidence type="ECO:0000256" key="1">
    <source>
        <dbReference type="SAM" id="Phobius"/>
    </source>
</evidence>
<gene>
    <name evidence="2" type="ORF">BURPS1710A_1750</name>
</gene>
<keyword evidence="1" id="KW-0472">Membrane</keyword>
<sequence>MTSPAQPTWRDTLSAFAYRHLRLPPPKLETGRFGWATRWFLDWLVPTGASAWAAYHLAAAFVAHYRSVLPANVGPDVPLGVMSELMSLANSKPFAYTGISLVAVLVALMFHRYLTWPAPGRWLNRRKRPVIHALPFMLGFLAGKLLAFAVPALAVAVAAYASEGAIGAIAPLAAPIALLSAAYYFLLYDEVRPPAIVSLSFHRSRQRSAGACAIHQAREPDGAAAVGIGAWRDAHDELRDDVLAIADAAGGMCGQNVFVSHDIDDIAIAIALSIDEAHRSDRQKRSLDAQIDRVLRKWRDRGYASGSLHDAKATRASPGAPEARWPDVAFWLPESERIVRHGSVLLKARDGRDVRIVEDPIGSVQADASAVRPRPRRMRTFEFV</sequence>
<keyword evidence="1" id="KW-0812">Transmembrane</keyword>
<name>A0A0E1W3S3_BURPE</name>
<dbReference type="Proteomes" id="UP000001812">
    <property type="component" value="Chromosome I"/>
</dbReference>
<dbReference type="AlphaFoldDB" id="A0A0E1W3S3"/>
<protein>
    <submittedName>
        <fullName evidence="2">Uncharacterized protein</fullName>
    </submittedName>
</protein>
<accession>A0A0E1W3S3</accession>
<dbReference type="EMBL" id="CM000832">
    <property type="protein sequence ID" value="EET06921.1"/>
    <property type="molecule type" value="Genomic_DNA"/>
</dbReference>
<reference evidence="2 3" key="2">
    <citation type="submission" date="2009-05" db="EMBL/GenBank/DDBJ databases">
        <authorList>
            <person name="Harkins D.M."/>
            <person name="DeShazer D."/>
            <person name="Woods D.E."/>
            <person name="Brinkac L.M."/>
            <person name="Brown K.A."/>
            <person name="Hung G.C."/>
            <person name="Tuanyok A."/>
            <person name="Zhang B."/>
            <person name="Nierman W.C."/>
        </authorList>
    </citation>
    <scope>NUCLEOTIDE SEQUENCE [LARGE SCALE GENOMIC DNA]</scope>
    <source>
        <strain evidence="2 3">1710a</strain>
    </source>
</reference>
<dbReference type="RefSeq" id="WP_004526536.1">
    <property type="nucleotide sequence ID" value="NZ_CM000832.1"/>
</dbReference>
<reference evidence="3" key="1">
    <citation type="submission" date="2007-08" db="EMBL/GenBank/DDBJ databases">
        <title>Annotation of Burkholderia pseudomallei 1710a.</title>
        <authorList>
            <person name="Harkins D.M."/>
            <person name="DeShazer D."/>
            <person name="Woods D.E."/>
            <person name="Brinkac L.M."/>
            <person name="Brown K.A."/>
            <person name="Hung G.C."/>
            <person name="Tuanyok A."/>
            <person name="Zhang B."/>
            <person name="Nierman W.C."/>
        </authorList>
    </citation>
    <scope>NUCLEOTIDE SEQUENCE [LARGE SCALE GENOMIC DNA]</scope>
    <source>
        <strain evidence="3">1710a</strain>
    </source>
</reference>
<keyword evidence="1" id="KW-1133">Transmembrane helix</keyword>
<feature type="transmembrane region" description="Helical" evidence="1">
    <location>
        <begin position="134"/>
        <end position="159"/>
    </location>
</feature>
<feature type="transmembrane region" description="Helical" evidence="1">
    <location>
        <begin position="94"/>
        <end position="114"/>
    </location>
</feature>